<proteinExistence type="predicted"/>
<protein>
    <recommendedName>
        <fullName evidence="3">N-acetyltransferase</fullName>
    </recommendedName>
</protein>
<dbReference type="AlphaFoldDB" id="A0A7M3MJH7"/>
<comment type="caution">
    <text evidence="1">The sequence shown here is derived from an EMBL/GenBank/DDBJ whole genome shotgun (WGS) entry which is preliminary data.</text>
</comment>
<name>A0A7M3MJH7_9BACT</name>
<dbReference type="PANTHER" id="PTHR41368:SF1">
    <property type="entry name" value="PROTEIN YGHO"/>
    <property type="match status" value="1"/>
</dbReference>
<dbReference type="InterPro" id="IPR039968">
    <property type="entry name" value="BcerS-like"/>
</dbReference>
<dbReference type="Proteomes" id="UP000448292">
    <property type="component" value="Unassembled WGS sequence"/>
</dbReference>
<sequence>MSITVKPIAYTDPEMKDFLRVPYLVQGDNPLYVPPLMIQQKDVLDPKKGPFHKFGTAQYFVVYDGGRPVGRLSAHVNPRHEELHSPDEGFFGFFECENNPEASRALFDAACQWLAKRGKKAILGPMGFGIYEEVGILVDGFDTMPALLQTYNPPYYPDLVEGYGFTKAQDWYAFGGLPKQDLPIRGNFKERLPQILEQTGYTMRQPSADEIITRSDEALRLFNDAWGPNWGHVPFTNEEFKHILKELKPVLRPNLMRAAFDENDEMIAYLINAPDINPAIRAMRGRLTPWGIARLYWEARYRTPRRIRSLIMGVRKEHQGRRIHLALMMSIYMEFLKFPLENWDCSLIAESNRATLRAYRVFEAEIYKTWRVYRYEMES</sequence>
<organism evidence="1 2">
    <name type="scientific">Oceanidesulfovibrio indonesiensis</name>
    <dbReference type="NCBI Taxonomy" id="54767"/>
    <lineage>
        <taxon>Bacteria</taxon>
        <taxon>Pseudomonadati</taxon>
        <taxon>Thermodesulfobacteriota</taxon>
        <taxon>Desulfovibrionia</taxon>
        <taxon>Desulfovibrionales</taxon>
        <taxon>Desulfovibrionaceae</taxon>
        <taxon>Oceanidesulfovibrio</taxon>
    </lineage>
</organism>
<accession>A0A7M3MJH7</accession>
<evidence type="ECO:0000313" key="1">
    <source>
        <dbReference type="EMBL" id="TVM19969.1"/>
    </source>
</evidence>
<dbReference type="Gene3D" id="3.40.630.30">
    <property type="match status" value="1"/>
</dbReference>
<reference evidence="1 2" key="1">
    <citation type="submission" date="2018-06" db="EMBL/GenBank/DDBJ databases">
        <title>Complete genome of Desulfovibrio indonesiensis P37SLT.</title>
        <authorList>
            <person name="Crispim J.S."/>
            <person name="Vidigal P.M.P."/>
            <person name="Silva L.C.F."/>
            <person name="Laguardia C.N."/>
            <person name="Araujo L.C."/>
            <person name="Dias R.S."/>
            <person name="Sousa M.P."/>
            <person name="Paula S.O."/>
            <person name="Silva C."/>
        </authorList>
    </citation>
    <scope>NUCLEOTIDE SEQUENCE [LARGE SCALE GENOMIC DNA]</scope>
    <source>
        <strain evidence="1 2">P37SLT</strain>
    </source>
</reference>
<gene>
    <name evidence="1" type="ORF">DPQ33_01720</name>
</gene>
<dbReference type="PANTHER" id="PTHR41368">
    <property type="entry name" value="PROTEIN YGHO"/>
    <property type="match status" value="1"/>
</dbReference>
<dbReference type="InterPro" id="IPR016181">
    <property type="entry name" value="Acyl_CoA_acyltransferase"/>
</dbReference>
<dbReference type="SUPFAM" id="SSF55729">
    <property type="entry name" value="Acyl-CoA N-acyltransferases (Nat)"/>
    <property type="match status" value="1"/>
</dbReference>
<evidence type="ECO:0000313" key="2">
    <source>
        <dbReference type="Proteomes" id="UP000448292"/>
    </source>
</evidence>
<dbReference type="EMBL" id="QMIE01000001">
    <property type="protein sequence ID" value="TVM19969.1"/>
    <property type="molecule type" value="Genomic_DNA"/>
</dbReference>
<keyword evidence="2" id="KW-1185">Reference proteome</keyword>
<dbReference type="OrthoDB" id="9806005at2"/>
<dbReference type="RefSeq" id="WP_144301431.1">
    <property type="nucleotide sequence ID" value="NZ_QMIE01000001.1"/>
</dbReference>
<evidence type="ECO:0008006" key="3">
    <source>
        <dbReference type="Google" id="ProtNLM"/>
    </source>
</evidence>